<feature type="compositionally biased region" description="Basic and acidic residues" evidence="1">
    <location>
        <begin position="45"/>
        <end position="59"/>
    </location>
</feature>
<proteinExistence type="predicted"/>
<dbReference type="Pfam" id="PF03999">
    <property type="entry name" value="MAP65_ASE1"/>
    <property type="match status" value="1"/>
</dbReference>
<keyword evidence="3" id="KW-1185">Reference proteome</keyword>
<dbReference type="EMBL" id="SCEB01004948">
    <property type="protein sequence ID" value="RXM93235.1"/>
    <property type="molecule type" value="Genomic_DNA"/>
</dbReference>
<dbReference type="AlphaFoldDB" id="A0A444UYI1"/>
<comment type="caution">
    <text evidence="2">The sequence shown here is derived from an EMBL/GenBank/DDBJ whole genome shotgun (WGS) entry which is preliminary data.</text>
</comment>
<gene>
    <name evidence="2" type="ORF">EOD39_19299</name>
</gene>
<name>A0A444UYI1_ACIRT</name>
<evidence type="ECO:0000313" key="2">
    <source>
        <dbReference type="EMBL" id="RXM93235.1"/>
    </source>
</evidence>
<accession>A0A444UYI1</accession>
<evidence type="ECO:0000256" key="1">
    <source>
        <dbReference type="SAM" id="MobiDB-lite"/>
    </source>
</evidence>
<evidence type="ECO:0000313" key="3">
    <source>
        <dbReference type="Proteomes" id="UP000289886"/>
    </source>
</evidence>
<dbReference type="Gene3D" id="1.20.58.1520">
    <property type="match status" value="1"/>
</dbReference>
<sequence length="66" mass="7731">MLPKLEEEIKGYIEAWEAEQGTAFFVKGQRFMDYVANQWEELKTQKEKEKSQRVSEQENKTVSSGS</sequence>
<organism evidence="2 3">
    <name type="scientific">Acipenser ruthenus</name>
    <name type="common">Sterlet sturgeon</name>
    <dbReference type="NCBI Taxonomy" id="7906"/>
    <lineage>
        <taxon>Eukaryota</taxon>
        <taxon>Metazoa</taxon>
        <taxon>Chordata</taxon>
        <taxon>Craniata</taxon>
        <taxon>Vertebrata</taxon>
        <taxon>Euteleostomi</taxon>
        <taxon>Actinopterygii</taxon>
        <taxon>Chondrostei</taxon>
        <taxon>Acipenseriformes</taxon>
        <taxon>Acipenseridae</taxon>
        <taxon>Acipenser</taxon>
    </lineage>
</organism>
<reference evidence="2 3" key="1">
    <citation type="submission" date="2019-01" db="EMBL/GenBank/DDBJ databases">
        <title>Draft Genome and Complete Hox-Cluster Characterization of the Sterlet Sturgeon (Acipenser ruthenus).</title>
        <authorList>
            <person name="Wei Q."/>
        </authorList>
    </citation>
    <scope>NUCLEOTIDE SEQUENCE [LARGE SCALE GENOMIC DNA]</scope>
    <source>
        <strain evidence="2">WHYD16114868_AA</strain>
        <tissue evidence="2">Blood</tissue>
    </source>
</reference>
<feature type="region of interest" description="Disordered" evidence="1">
    <location>
        <begin position="45"/>
        <end position="66"/>
    </location>
</feature>
<protein>
    <submittedName>
        <fullName evidence="2">Protein regulator of cytokinesis 1</fullName>
    </submittedName>
</protein>
<dbReference type="Proteomes" id="UP000289886">
    <property type="component" value="Unassembled WGS sequence"/>
</dbReference>